<feature type="region of interest" description="Disordered" evidence="1">
    <location>
        <begin position="51"/>
        <end position="72"/>
    </location>
</feature>
<organism evidence="4 5">
    <name type="scientific">Enterococcus aquimarinus</name>
    <dbReference type="NCBI Taxonomy" id="328396"/>
    <lineage>
        <taxon>Bacteria</taxon>
        <taxon>Bacillati</taxon>
        <taxon>Bacillota</taxon>
        <taxon>Bacilli</taxon>
        <taxon>Lactobacillales</taxon>
        <taxon>Enterococcaceae</taxon>
        <taxon>Enterococcus</taxon>
    </lineage>
</organism>
<accession>A0A1L8QPP2</accession>
<protein>
    <recommendedName>
        <fullName evidence="3">Putative host cell surface-exposed lipoprotein Ltp-like HTH region domain-containing protein</fullName>
    </recommendedName>
</protein>
<gene>
    <name evidence="4" type="ORF">RU93_GL000803</name>
</gene>
<keyword evidence="2" id="KW-1133">Transmembrane helix</keyword>
<dbReference type="InterPro" id="IPR011434">
    <property type="entry name" value="Ltp-like_HTH"/>
</dbReference>
<feature type="compositionally biased region" description="Basic and acidic residues" evidence="1">
    <location>
        <begin position="185"/>
        <end position="220"/>
    </location>
</feature>
<feature type="region of interest" description="Disordered" evidence="1">
    <location>
        <begin position="185"/>
        <end position="228"/>
    </location>
</feature>
<dbReference type="RefSeq" id="WP_245785409.1">
    <property type="nucleotide sequence ID" value="NZ_JBHSHF010000011.1"/>
</dbReference>
<feature type="transmembrane region" description="Helical" evidence="2">
    <location>
        <begin position="6"/>
        <end position="21"/>
    </location>
</feature>
<dbReference type="InterPro" id="IPR036388">
    <property type="entry name" value="WH-like_DNA-bd_sf"/>
</dbReference>
<dbReference type="Proteomes" id="UP000182149">
    <property type="component" value="Unassembled WGS sequence"/>
</dbReference>
<keyword evidence="5" id="KW-1185">Reference proteome</keyword>
<evidence type="ECO:0000256" key="1">
    <source>
        <dbReference type="SAM" id="MobiDB-lite"/>
    </source>
</evidence>
<dbReference type="Pfam" id="PF07553">
    <property type="entry name" value="Lipoprotein_Ltp"/>
    <property type="match status" value="2"/>
</dbReference>
<evidence type="ECO:0000313" key="4">
    <source>
        <dbReference type="EMBL" id="OJG09472.1"/>
    </source>
</evidence>
<keyword evidence="2" id="KW-0812">Transmembrane</keyword>
<reference evidence="4 5" key="1">
    <citation type="submission" date="2014-12" db="EMBL/GenBank/DDBJ databases">
        <title>Draft genome sequences of 29 type strains of Enterococci.</title>
        <authorList>
            <person name="Zhong Z."/>
            <person name="Sun Z."/>
            <person name="Liu W."/>
            <person name="Zhang W."/>
            <person name="Zhang H."/>
        </authorList>
    </citation>
    <scope>NUCLEOTIDE SEQUENCE [LARGE SCALE GENOMIC DNA]</scope>
    <source>
        <strain evidence="4 5">DSM 17690</strain>
    </source>
</reference>
<feature type="domain" description="Putative host cell surface-exposed lipoprotein Ltp-like HTH region" evidence="3">
    <location>
        <begin position="227"/>
        <end position="270"/>
    </location>
</feature>
<feature type="compositionally biased region" description="Low complexity" evidence="1">
    <location>
        <begin position="60"/>
        <end position="72"/>
    </location>
</feature>
<feature type="domain" description="Putative host cell surface-exposed lipoprotein Ltp-like HTH region" evidence="3">
    <location>
        <begin position="273"/>
        <end position="317"/>
    </location>
</feature>
<dbReference type="AlphaFoldDB" id="A0A1L8QPP2"/>
<dbReference type="Gene3D" id="1.10.10.10">
    <property type="entry name" value="Winged helix-like DNA-binding domain superfamily/Winged helix DNA-binding domain"/>
    <property type="match status" value="2"/>
</dbReference>
<evidence type="ECO:0000256" key="2">
    <source>
        <dbReference type="SAM" id="Phobius"/>
    </source>
</evidence>
<dbReference type="STRING" id="328396.RU93_GL000803"/>
<feature type="transmembrane region" description="Helical" evidence="2">
    <location>
        <begin position="28"/>
        <end position="47"/>
    </location>
</feature>
<name>A0A1L8QPP2_9ENTE</name>
<keyword evidence="2" id="KW-0472">Membrane</keyword>
<proteinExistence type="predicted"/>
<sequence length="319" mass="36313">MSTLFVFVFIGFCISIWYFSKKKPDKRMRNFMIVGAVLSFIVVGVTAPTEAENELEAEETTNTTDESSSESSVEEVIFLINSPTYSLKDGTFTVTGDVNPNVKVSFFINDVEEGNTNADSDGSFSYTGLIPETEDITYVVKTETNHQTIKIISRVSLEKLEAEKEAEQKEKERIEAEEQKKAEEEAAKKAEEERVTNEKKKAEEEKERKIEEEKNKKEQEIANASREQRNALSKANDYLDYTAFSMSGLYEQLLFESFPEDAAQFAIDNIVVDWNAQALQKAIDYLDYTSFSDQSLYEQLIFEGFTSEQAQYAIDNLPQ</sequence>
<dbReference type="EMBL" id="JXKD01000016">
    <property type="protein sequence ID" value="OJG09472.1"/>
    <property type="molecule type" value="Genomic_DNA"/>
</dbReference>
<comment type="caution">
    <text evidence="4">The sequence shown here is derived from an EMBL/GenBank/DDBJ whole genome shotgun (WGS) entry which is preliminary data.</text>
</comment>
<evidence type="ECO:0000259" key="3">
    <source>
        <dbReference type="Pfam" id="PF07553"/>
    </source>
</evidence>
<evidence type="ECO:0000313" key="5">
    <source>
        <dbReference type="Proteomes" id="UP000182149"/>
    </source>
</evidence>